<protein>
    <submittedName>
        <fullName evidence="1">Uncharacterized protein</fullName>
    </submittedName>
</protein>
<evidence type="ECO:0000313" key="2">
    <source>
        <dbReference type="Proteomes" id="UP000440224"/>
    </source>
</evidence>
<comment type="caution">
    <text evidence="1">The sequence shown here is derived from an EMBL/GenBank/DDBJ whole genome shotgun (WGS) entry which is preliminary data.</text>
</comment>
<dbReference type="AlphaFoldDB" id="A0A6N7PVY7"/>
<accession>A0A6N7PVY7</accession>
<reference evidence="1 2" key="1">
    <citation type="submission" date="2019-10" db="EMBL/GenBank/DDBJ databases">
        <title>A soil myxobacterium in the family Polyangiaceae.</title>
        <authorList>
            <person name="Li Y."/>
            <person name="Wang J."/>
        </authorList>
    </citation>
    <scope>NUCLEOTIDE SEQUENCE [LARGE SCALE GENOMIC DNA]</scope>
    <source>
        <strain evidence="1 2">DSM 14734</strain>
    </source>
</reference>
<dbReference type="Proteomes" id="UP000440224">
    <property type="component" value="Unassembled WGS sequence"/>
</dbReference>
<dbReference type="RefSeq" id="WP_153823197.1">
    <property type="nucleotide sequence ID" value="NZ_WJIE01000011.1"/>
</dbReference>
<name>A0A6N7PVY7_9BACT</name>
<keyword evidence="2" id="KW-1185">Reference proteome</keyword>
<organism evidence="1 2">
    <name type="scientific">Polyangium spumosum</name>
    <dbReference type="NCBI Taxonomy" id="889282"/>
    <lineage>
        <taxon>Bacteria</taxon>
        <taxon>Pseudomonadati</taxon>
        <taxon>Myxococcota</taxon>
        <taxon>Polyangia</taxon>
        <taxon>Polyangiales</taxon>
        <taxon>Polyangiaceae</taxon>
        <taxon>Polyangium</taxon>
    </lineage>
</organism>
<sequence>MFPDDAVVDDRGCATCECGQPSGGGCTASLRLYEGPACSSQSEQSGLQFPHDQCVNILPVGHAIAGKAITDLAYVPGSCEASGGAPTGSAVRDVTRAVTFCCLHPFYLIK</sequence>
<evidence type="ECO:0000313" key="1">
    <source>
        <dbReference type="EMBL" id="MRG96392.1"/>
    </source>
</evidence>
<dbReference type="OrthoDB" id="5507973at2"/>
<proteinExistence type="predicted"/>
<dbReference type="EMBL" id="WJIE01000011">
    <property type="protein sequence ID" value="MRG96392.1"/>
    <property type="molecule type" value="Genomic_DNA"/>
</dbReference>
<gene>
    <name evidence="1" type="ORF">GF068_31380</name>
</gene>